<dbReference type="GO" id="GO:0005980">
    <property type="term" value="P:glycogen catabolic process"/>
    <property type="evidence" value="ECO:0007669"/>
    <property type="project" value="TreeGrafter"/>
</dbReference>
<comment type="similarity">
    <text evidence="2 7">Belongs to the glycogen phosphorylase family.</text>
</comment>
<dbReference type="Proteomes" id="UP001163046">
    <property type="component" value="Unassembled WGS sequence"/>
</dbReference>
<evidence type="ECO:0000313" key="8">
    <source>
        <dbReference type="EMBL" id="KAJ7365581.1"/>
    </source>
</evidence>
<evidence type="ECO:0000256" key="2">
    <source>
        <dbReference type="ARBA" id="ARBA00006047"/>
    </source>
</evidence>
<evidence type="ECO:0000256" key="4">
    <source>
        <dbReference type="ARBA" id="ARBA00022679"/>
    </source>
</evidence>
<dbReference type="SUPFAM" id="SSF53756">
    <property type="entry name" value="UDP-Glycosyltransferase/glycogen phosphorylase"/>
    <property type="match status" value="1"/>
</dbReference>
<keyword evidence="9" id="KW-1185">Reference proteome</keyword>
<comment type="caution">
    <text evidence="8">The sequence shown here is derived from an EMBL/GenBank/DDBJ whole genome shotgun (WGS) entry which is preliminary data.</text>
</comment>
<gene>
    <name evidence="8" type="ORF">OS493_005696</name>
</gene>
<evidence type="ECO:0000256" key="1">
    <source>
        <dbReference type="ARBA" id="ARBA00001933"/>
    </source>
</evidence>
<proteinExistence type="inferred from homology"/>
<dbReference type="Pfam" id="PF00343">
    <property type="entry name" value="Phosphorylase"/>
    <property type="match status" value="1"/>
</dbReference>
<organism evidence="8 9">
    <name type="scientific">Desmophyllum pertusum</name>
    <dbReference type="NCBI Taxonomy" id="174260"/>
    <lineage>
        <taxon>Eukaryota</taxon>
        <taxon>Metazoa</taxon>
        <taxon>Cnidaria</taxon>
        <taxon>Anthozoa</taxon>
        <taxon>Hexacorallia</taxon>
        <taxon>Scleractinia</taxon>
        <taxon>Caryophylliina</taxon>
        <taxon>Caryophylliidae</taxon>
        <taxon>Desmophyllum</taxon>
    </lineage>
</organism>
<evidence type="ECO:0000313" key="9">
    <source>
        <dbReference type="Proteomes" id="UP001163046"/>
    </source>
</evidence>
<keyword evidence="5 7" id="KW-0663">Pyridoxal phosphate</keyword>
<dbReference type="GO" id="GO:0005737">
    <property type="term" value="C:cytoplasm"/>
    <property type="evidence" value="ECO:0007669"/>
    <property type="project" value="TreeGrafter"/>
</dbReference>
<evidence type="ECO:0000256" key="6">
    <source>
        <dbReference type="ARBA" id="ARBA00023277"/>
    </source>
</evidence>
<dbReference type="InterPro" id="IPR000811">
    <property type="entry name" value="Glyco_trans_35"/>
</dbReference>
<comment type="function">
    <text evidence="7">Allosteric enzyme that catalyzes the rate-limiting step in glycogen catabolism, the phosphorolytic cleavage of glycogen to produce glucose-1-phosphate, and plays a central role in maintaining cellular and organismal glucose homeostasis.</text>
</comment>
<dbReference type="GO" id="GO:0030170">
    <property type="term" value="F:pyridoxal phosphate binding"/>
    <property type="evidence" value="ECO:0007669"/>
    <property type="project" value="TreeGrafter"/>
</dbReference>
<dbReference type="PANTHER" id="PTHR11468:SF13">
    <property type="entry name" value="GLYCOGEN PHOSPHORYLASE"/>
    <property type="match status" value="1"/>
</dbReference>
<keyword evidence="6 7" id="KW-0119">Carbohydrate metabolism</keyword>
<dbReference type="EC" id="2.4.1.1" evidence="7"/>
<dbReference type="PANTHER" id="PTHR11468">
    <property type="entry name" value="GLYCOGEN PHOSPHORYLASE"/>
    <property type="match status" value="1"/>
</dbReference>
<dbReference type="Gene3D" id="3.40.50.2000">
    <property type="entry name" value="Glycogen Phosphorylase B"/>
    <property type="match status" value="1"/>
</dbReference>
<evidence type="ECO:0000256" key="7">
    <source>
        <dbReference type="RuleBase" id="RU000587"/>
    </source>
</evidence>
<dbReference type="AlphaFoldDB" id="A0A9W9YSQ4"/>
<dbReference type="GO" id="GO:0008184">
    <property type="term" value="F:glycogen phosphorylase activity"/>
    <property type="evidence" value="ECO:0007669"/>
    <property type="project" value="InterPro"/>
</dbReference>
<dbReference type="InterPro" id="IPR035090">
    <property type="entry name" value="Pyridoxal_P_attach_site"/>
</dbReference>
<dbReference type="OrthoDB" id="9215500at2759"/>
<accession>A0A9W9YSQ4</accession>
<protein>
    <recommendedName>
        <fullName evidence="7">Alpha-1,4 glucan phosphorylase</fullName>
        <ecNumber evidence="7">2.4.1.1</ecNumber>
    </recommendedName>
</protein>
<dbReference type="EMBL" id="MU827303">
    <property type="protein sequence ID" value="KAJ7365581.1"/>
    <property type="molecule type" value="Genomic_DNA"/>
</dbReference>
<reference evidence="8" key="1">
    <citation type="submission" date="2023-01" db="EMBL/GenBank/DDBJ databases">
        <title>Genome assembly of the deep-sea coral Lophelia pertusa.</title>
        <authorList>
            <person name="Herrera S."/>
            <person name="Cordes E."/>
        </authorList>
    </citation>
    <scope>NUCLEOTIDE SEQUENCE</scope>
    <source>
        <strain evidence="8">USNM1676648</strain>
        <tissue evidence="8">Polyp</tissue>
    </source>
</reference>
<keyword evidence="3 7" id="KW-0328">Glycosyltransferase</keyword>
<keyword evidence="4 7" id="KW-0808">Transferase</keyword>
<sequence>MIQIIGDKLKLVFLENYRVSLAEKVIPASDLSEQISLAGTEASGTGNMKFMMNGALTIGTLDGANVEMKEEMGSENIFIFGMTVEEVSAMRAKGYKPMDYYDNNTELRKAINQIRDNYFSPTEPGTFQDIVNGLLHHDRFLLMADFDAYVKCQERVSEAFQDPEHWFTMAILNVASSGKFSSDRTIKQYADDIWKVKPLEVKTVSGK</sequence>
<name>A0A9W9YSQ4_9CNID</name>
<evidence type="ECO:0000256" key="5">
    <source>
        <dbReference type="ARBA" id="ARBA00022898"/>
    </source>
</evidence>
<dbReference type="PROSITE" id="PS00102">
    <property type="entry name" value="PHOSPHORYLASE"/>
    <property type="match status" value="1"/>
</dbReference>
<evidence type="ECO:0000256" key="3">
    <source>
        <dbReference type="ARBA" id="ARBA00022676"/>
    </source>
</evidence>
<comment type="catalytic activity">
    <reaction evidence="7">
        <text>[(1-&gt;4)-alpha-D-glucosyl](n) + phosphate = [(1-&gt;4)-alpha-D-glucosyl](n-1) + alpha-D-glucose 1-phosphate</text>
        <dbReference type="Rhea" id="RHEA:41732"/>
        <dbReference type="Rhea" id="RHEA-COMP:9584"/>
        <dbReference type="Rhea" id="RHEA-COMP:9586"/>
        <dbReference type="ChEBI" id="CHEBI:15444"/>
        <dbReference type="ChEBI" id="CHEBI:43474"/>
        <dbReference type="ChEBI" id="CHEBI:58601"/>
        <dbReference type="EC" id="2.4.1.1"/>
    </reaction>
</comment>
<comment type="cofactor">
    <cofactor evidence="1 7">
        <name>pyridoxal 5'-phosphate</name>
        <dbReference type="ChEBI" id="CHEBI:597326"/>
    </cofactor>
</comment>